<dbReference type="InterPro" id="IPR010997">
    <property type="entry name" value="HRDC-like_sf"/>
</dbReference>
<proteinExistence type="inferred from homology"/>
<comment type="subcellular location">
    <subcellularLocation>
        <location evidence="1">Nucleus</location>
    </subcellularLocation>
</comment>
<keyword evidence="4" id="KW-0240">DNA-directed RNA polymerase</keyword>
<dbReference type="OrthoDB" id="1746530at2759"/>
<evidence type="ECO:0000313" key="10">
    <source>
        <dbReference type="Proteomes" id="UP000054544"/>
    </source>
</evidence>
<organism evidence="9 10">
    <name type="scientific">Metarhizium anisopliae BRIP 53293</name>
    <dbReference type="NCBI Taxonomy" id="1291518"/>
    <lineage>
        <taxon>Eukaryota</taxon>
        <taxon>Fungi</taxon>
        <taxon>Dikarya</taxon>
        <taxon>Ascomycota</taxon>
        <taxon>Pezizomycotina</taxon>
        <taxon>Sordariomycetes</taxon>
        <taxon>Hypocreomycetidae</taxon>
        <taxon>Hypocreales</taxon>
        <taxon>Clavicipitaceae</taxon>
        <taxon>Metarhizium</taxon>
    </lineage>
</organism>
<dbReference type="EMBL" id="KE384724">
    <property type="protein sequence ID" value="KJK82181.1"/>
    <property type="molecule type" value="Genomic_DNA"/>
</dbReference>
<dbReference type="PANTHER" id="PTHR15561">
    <property type="entry name" value="CALCITONIN GENE-RELATED PEPTIDE-RECEPTOR COMPONENT PROTEIN"/>
    <property type="match status" value="1"/>
</dbReference>
<protein>
    <recommendedName>
        <fullName evidence="3">DNA-directed RNA polymerase III subunit RPC9</fullName>
    </recommendedName>
</protein>
<evidence type="ECO:0000256" key="6">
    <source>
        <dbReference type="ARBA" id="ARBA00023242"/>
    </source>
</evidence>
<dbReference type="Pfam" id="PF03874">
    <property type="entry name" value="RNA_pol_Rpb4"/>
    <property type="match status" value="1"/>
</dbReference>
<dbReference type="InterPro" id="IPR038324">
    <property type="entry name" value="Rpb4/RPC9_sf"/>
</dbReference>
<gene>
    <name evidence="9" type="ORF">H634G_02374</name>
</gene>
<reference evidence="10" key="1">
    <citation type="journal article" date="2014" name="BMC Genomics">
        <title>The genome sequence of the biocontrol fungus Metarhizium anisopliae and comparative genomics of Metarhizium species.</title>
        <authorList>
            <person name="Pattemore J.A."/>
            <person name="Hane J.K."/>
            <person name="Williams A.H."/>
            <person name="Wilson B.A."/>
            <person name="Stodart B.J."/>
            <person name="Ash G.J."/>
        </authorList>
    </citation>
    <scope>NUCLEOTIDE SEQUENCE [LARGE SCALE GENOMIC DNA]</scope>
    <source>
        <strain evidence="10">BRIP 53293</strain>
    </source>
</reference>
<dbReference type="STRING" id="1291518.A0A0D9P7X4"/>
<dbReference type="GO" id="GO:0005666">
    <property type="term" value="C:RNA polymerase III complex"/>
    <property type="evidence" value="ECO:0007669"/>
    <property type="project" value="InterPro"/>
</dbReference>
<dbReference type="Gene3D" id="1.20.1250.40">
    <property type="match status" value="1"/>
</dbReference>
<comment type="similarity">
    <text evidence="2">Belongs to the eukaryotic RPC9 RNA polymerase subunit family.</text>
</comment>
<dbReference type="InterPro" id="IPR038846">
    <property type="entry name" value="RPC9"/>
</dbReference>
<name>A0A0D9P7X4_METAN</name>
<keyword evidence="10" id="KW-1185">Reference proteome</keyword>
<dbReference type="GO" id="GO:0006384">
    <property type="term" value="P:transcription initiation at RNA polymerase III promoter"/>
    <property type="evidence" value="ECO:0007669"/>
    <property type="project" value="InterPro"/>
</dbReference>
<evidence type="ECO:0000256" key="1">
    <source>
        <dbReference type="ARBA" id="ARBA00004123"/>
    </source>
</evidence>
<keyword evidence="6" id="KW-0539">Nucleus</keyword>
<evidence type="ECO:0000256" key="3">
    <source>
        <dbReference type="ARBA" id="ARBA00016672"/>
    </source>
</evidence>
<feature type="compositionally biased region" description="Acidic residues" evidence="7">
    <location>
        <begin position="141"/>
        <end position="158"/>
    </location>
</feature>
<evidence type="ECO:0000256" key="7">
    <source>
        <dbReference type="SAM" id="MobiDB-lite"/>
    </source>
</evidence>
<dbReference type="Proteomes" id="UP000054544">
    <property type="component" value="Unassembled WGS sequence"/>
</dbReference>
<dbReference type="PANTHER" id="PTHR15561:SF0">
    <property type="entry name" value="DNA-DIRECTED RNA POLYMERASE III SUBUNIT RPC9"/>
    <property type="match status" value="1"/>
</dbReference>
<sequence>MKILESQSAVLSNYEVYQHLTDQRDRYKQKKHRGPPNLETVVREMLQYLRTAPSPLSQKPLTYTPEAIAQIIEKLSPYELSKGEMVMILNLRPASIAALNTVIEDMTERYSDEQQEEMVGIVADVLGQFEVAEAEANGDAGEGEGEGEDVNMNDAEAS</sequence>
<feature type="domain" description="RNA polymerase Rpb4/RPC9 core" evidence="8">
    <location>
        <begin position="1"/>
        <end position="130"/>
    </location>
</feature>
<dbReference type="InterPro" id="IPR005574">
    <property type="entry name" value="Rpb4/RPC9"/>
</dbReference>
<dbReference type="GO" id="GO:0000166">
    <property type="term" value="F:nucleotide binding"/>
    <property type="evidence" value="ECO:0007669"/>
    <property type="project" value="InterPro"/>
</dbReference>
<feature type="region of interest" description="Disordered" evidence="7">
    <location>
        <begin position="134"/>
        <end position="158"/>
    </location>
</feature>
<keyword evidence="5" id="KW-0804">Transcription</keyword>
<evidence type="ECO:0000259" key="8">
    <source>
        <dbReference type="SMART" id="SM00657"/>
    </source>
</evidence>
<evidence type="ECO:0000313" key="9">
    <source>
        <dbReference type="EMBL" id="KJK82181.1"/>
    </source>
</evidence>
<evidence type="ECO:0000256" key="2">
    <source>
        <dbReference type="ARBA" id="ARBA00006898"/>
    </source>
</evidence>
<evidence type="ECO:0000256" key="4">
    <source>
        <dbReference type="ARBA" id="ARBA00022478"/>
    </source>
</evidence>
<dbReference type="InterPro" id="IPR006590">
    <property type="entry name" value="RNA_pol_Rpb4/RPC9_core"/>
</dbReference>
<evidence type="ECO:0000256" key="5">
    <source>
        <dbReference type="ARBA" id="ARBA00023163"/>
    </source>
</evidence>
<dbReference type="SUPFAM" id="SSF47819">
    <property type="entry name" value="HRDC-like"/>
    <property type="match status" value="1"/>
</dbReference>
<accession>A0A0D9P7X4</accession>
<dbReference type="SMART" id="SM00657">
    <property type="entry name" value="RPOL4c"/>
    <property type="match status" value="1"/>
</dbReference>
<dbReference type="AlphaFoldDB" id="A0A0D9P7X4"/>